<evidence type="ECO:0000313" key="2">
    <source>
        <dbReference type="EMBL" id="RFS21802.1"/>
    </source>
</evidence>
<dbReference type="EMBL" id="QPMM01000007">
    <property type="protein sequence ID" value="RFS21802.1"/>
    <property type="molecule type" value="Genomic_DNA"/>
</dbReference>
<evidence type="ECO:0000259" key="1">
    <source>
        <dbReference type="Pfam" id="PF01764"/>
    </source>
</evidence>
<reference evidence="2 3" key="1">
    <citation type="submission" date="2018-07" db="EMBL/GenBank/DDBJ databases">
        <title>Chitinophaga K2CV101002-2 sp. nov., isolated from a monsoon evergreen broad-leaved forest soil.</title>
        <authorList>
            <person name="Lv Y."/>
        </authorList>
    </citation>
    <scope>NUCLEOTIDE SEQUENCE [LARGE SCALE GENOMIC DNA]</scope>
    <source>
        <strain evidence="2 3">GDMCC 1.1288</strain>
    </source>
</reference>
<keyword evidence="3" id="KW-1185">Reference proteome</keyword>
<proteinExistence type="predicted"/>
<dbReference type="Gene3D" id="3.40.50.1820">
    <property type="entry name" value="alpha/beta hydrolase"/>
    <property type="match status" value="1"/>
</dbReference>
<sequence length="309" mass="34272">MEKMILHMWDASSLAGAINNGTIDANKHSISNSSTIKTIYSNLKVYSQNVNLGHPNFPVSHTGFVATAETEAGQIPVISFKGTDGGVDGLNNLQANWTKFLDGTDVHTAFYQAANAFYPDIVRDEIVKDALNNNKPIYLTGHSKGGAIATLIARMITINKPGKKLKVFTFGSPRVGSSQFALKYEDKNEIDHLRVESCGDLIPHLPLYKDEYKLPNSYLDFIPKILIPSSLYEYASVGKYQPVNYDSNYIYNVEGIKPAQSKIGTSKNDLNAFYSALKSLIKDNGKNIFGDKHGKYFPSYNTNRSVRLR</sequence>
<organism evidence="2 3">
    <name type="scientific">Chitinophaga silvatica</name>
    <dbReference type="NCBI Taxonomy" id="2282649"/>
    <lineage>
        <taxon>Bacteria</taxon>
        <taxon>Pseudomonadati</taxon>
        <taxon>Bacteroidota</taxon>
        <taxon>Chitinophagia</taxon>
        <taxon>Chitinophagales</taxon>
        <taxon>Chitinophagaceae</taxon>
        <taxon>Chitinophaga</taxon>
    </lineage>
</organism>
<dbReference type="OrthoDB" id="1223308at2"/>
<accession>A0A3E1Y8R5</accession>
<dbReference type="PANTHER" id="PTHR45856:SF24">
    <property type="entry name" value="FUNGAL LIPASE-LIKE DOMAIN-CONTAINING PROTEIN"/>
    <property type="match status" value="1"/>
</dbReference>
<comment type="caution">
    <text evidence="2">The sequence shown here is derived from an EMBL/GenBank/DDBJ whole genome shotgun (WGS) entry which is preliminary data.</text>
</comment>
<dbReference type="InterPro" id="IPR002921">
    <property type="entry name" value="Fungal_lipase-type"/>
</dbReference>
<dbReference type="CDD" id="cd00519">
    <property type="entry name" value="Lipase_3"/>
    <property type="match status" value="1"/>
</dbReference>
<dbReference type="InterPro" id="IPR029058">
    <property type="entry name" value="AB_hydrolase_fold"/>
</dbReference>
<name>A0A3E1Y8R5_9BACT</name>
<dbReference type="Pfam" id="PF01764">
    <property type="entry name" value="Lipase_3"/>
    <property type="match status" value="1"/>
</dbReference>
<gene>
    <name evidence="2" type="ORF">DVR12_14175</name>
</gene>
<dbReference type="InterPro" id="IPR051218">
    <property type="entry name" value="Sec_MonoDiacylglyc_Lipase"/>
</dbReference>
<dbReference type="Proteomes" id="UP000260644">
    <property type="component" value="Unassembled WGS sequence"/>
</dbReference>
<dbReference type="RefSeq" id="WP_116976376.1">
    <property type="nucleotide sequence ID" value="NZ_QPMM01000007.1"/>
</dbReference>
<dbReference type="SUPFAM" id="SSF53474">
    <property type="entry name" value="alpha/beta-Hydrolases"/>
    <property type="match status" value="1"/>
</dbReference>
<protein>
    <submittedName>
        <fullName evidence="2">Lipase family protein</fullName>
    </submittedName>
</protein>
<dbReference type="GO" id="GO:0006629">
    <property type="term" value="P:lipid metabolic process"/>
    <property type="evidence" value="ECO:0007669"/>
    <property type="project" value="InterPro"/>
</dbReference>
<dbReference type="PANTHER" id="PTHR45856">
    <property type="entry name" value="ALPHA/BETA-HYDROLASES SUPERFAMILY PROTEIN"/>
    <property type="match status" value="1"/>
</dbReference>
<feature type="domain" description="Fungal lipase-type" evidence="1">
    <location>
        <begin position="77"/>
        <end position="207"/>
    </location>
</feature>
<dbReference type="AlphaFoldDB" id="A0A3E1Y8R5"/>
<evidence type="ECO:0000313" key="3">
    <source>
        <dbReference type="Proteomes" id="UP000260644"/>
    </source>
</evidence>